<name>A0A919YVG7_9BACL</name>
<dbReference type="AlphaFoldDB" id="A0A919YVG7"/>
<dbReference type="Proteomes" id="UP000683139">
    <property type="component" value="Unassembled WGS sequence"/>
</dbReference>
<dbReference type="EMBL" id="BOSE01000006">
    <property type="protein sequence ID" value="GIP17568.1"/>
    <property type="molecule type" value="Genomic_DNA"/>
</dbReference>
<organism evidence="1 2">
    <name type="scientific">Paenibacillus montaniterrae</name>
    <dbReference type="NCBI Taxonomy" id="429341"/>
    <lineage>
        <taxon>Bacteria</taxon>
        <taxon>Bacillati</taxon>
        <taxon>Bacillota</taxon>
        <taxon>Bacilli</taxon>
        <taxon>Bacillales</taxon>
        <taxon>Paenibacillaceae</taxon>
        <taxon>Paenibacillus</taxon>
    </lineage>
</organism>
<proteinExistence type="predicted"/>
<sequence>MLGKSNYNSNKLLIGNDMQVSIGELQEALKQSAAELIREQNYQLYWLDLSNLPEDIYDTIAVGSKIRYTLLYNEHLDTIPPTVFAKDISIID</sequence>
<evidence type="ECO:0000313" key="2">
    <source>
        <dbReference type="Proteomes" id="UP000683139"/>
    </source>
</evidence>
<accession>A0A919YVG7</accession>
<protein>
    <submittedName>
        <fullName evidence="1">Uncharacterized protein</fullName>
    </submittedName>
</protein>
<comment type="caution">
    <text evidence="1">The sequence shown here is derived from an EMBL/GenBank/DDBJ whole genome shotgun (WGS) entry which is preliminary data.</text>
</comment>
<gene>
    <name evidence="1" type="ORF">J40TS1_32100</name>
</gene>
<evidence type="ECO:0000313" key="1">
    <source>
        <dbReference type="EMBL" id="GIP17568.1"/>
    </source>
</evidence>
<keyword evidence="2" id="KW-1185">Reference proteome</keyword>
<reference evidence="1" key="1">
    <citation type="submission" date="2021-03" db="EMBL/GenBank/DDBJ databases">
        <title>Antimicrobial resistance genes in bacteria isolated from Japanese honey, and their potential for conferring macrolide and lincosamide resistance in the American foulbrood pathogen Paenibacillus larvae.</title>
        <authorList>
            <person name="Okamoto M."/>
            <person name="Kumagai M."/>
            <person name="Kanamori H."/>
            <person name="Takamatsu D."/>
        </authorList>
    </citation>
    <scope>NUCLEOTIDE SEQUENCE</scope>
    <source>
        <strain evidence="1">J40TS1</strain>
    </source>
</reference>